<sequence>MQTTQPRRPGELVFNILMVLGSLFLLWSAYGISEFEALSAPGAVPMVTAATMVICALVILRDTLRRSPVTGEKLERDILPLPVVVTIAMITAYALLLKPLGFVPTSFLFLTVMIRYLARCSLPRSVLLSVMIVALIYLVFRLVFTVLMPAGIVPEAEIIAWVKGLFTGKGN</sequence>
<dbReference type="OrthoDB" id="8907787at2"/>
<feature type="transmembrane region" description="Helical" evidence="1">
    <location>
        <begin position="38"/>
        <end position="59"/>
    </location>
</feature>
<feature type="transmembrane region" description="Helical" evidence="1">
    <location>
        <begin position="125"/>
        <end position="144"/>
    </location>
</feature>
<dbReference type="Proteomes" id="UP000076128">
    <property type="component" value="Chromosome"/>
</dbReference>
<feature type="transmembrane region" description="Helical" evidence="1">
    <location>
        <begin position="79"/>
        <end position="96"/>
    </location>
</feature>
<keyword evidence="1" id="KW-0472">Membrane</keyword>
<dbReference type="Pfam" id="PF07331">
    <property type="entry name" value="TctB"/>
    <property type="match status" value="1"/>
</dbReference>
<gene>
    <name evidence="3" type="ORF">AKL17_3722</name>
</gene>
<keyword evidence="1" id="KW-0812">Transmembrane</keyword>
<dbReference type="PATRIC" id="fig|1335048.3.peg.3860"/>
<keyword evidence="4" id="KW-1185">Reference proteome</keyword>
<dbReference type="RefSeq" id="WP_066815695.1">
    <property type="nucleotide sequence ID" value="NZ_CP012661.1"/>
</dbReference>
<reference evidence="3 4" key="1">
    <citation type="submission" date="2015-09" db="EMBL/GenBank/DDBJ databases">
        <title>Complete genome sequence of Defluviimonas alba cai42t isolated from an oilfield in Xinjiang.</title>
        <authorList>
            <person name="Geng S."/>
            <person name="Pan X."/>
            <person name="Wu X."/>
        </authorList>
    </citation>
    <scope>NUCLEOTIDE SEQUENCE [LARGE SCALE GENOMIC DNA]</scope>
    <source>
        <strain evidence="4">cai42</strain>
    </source>
</reference>
<feature type="domain" description="DUF1468" evidence="2">
    <location>
        <begin position="16"/>
        <end position="149"/>
    </location>
</feature>
<name>A0A159Z6H2_9RHOB</name>
<evidence type="ECO:0000313" key="3">
    <source>
        <dbReference type="EMBL" id="AMY70945.1"/>
    </source>
</evidence>
<accession>A0A159Z6H2</accession>
<feature type="transmembrane region" description="Helical" evidence="1">
    <location>
        <begin position="102"/>
        <end position="118"/>
    </location>
</feature>
<dbReference type="STRING" id="1335048.AKL17_3722"/>
<keyword evidence="1" id="KW-1133">Transmembrane helix</keyword>
<proteinExistence type="predicted"/>
<protein>
    <recommendedName>
        <fullName evidence="2">DUF1468 domain-containing protein</fullName>
    </recommendedName>
</protein>
<dbReference type="InterPro" id="IPR009936">
    <property type="entry name" value="DUF1468"/>
</dbReference>
<dbReference type="EMBL" id="CP012661">
    <property type="protein sequence ID" value="AMY70945.1"/>
    <property type="molecule type" value="Genomic_DNA"/>
</dbReference>
<dbReference type="KEGG" id="daa:AKL17_3722"/>
<dbReference type="AlphaFoldDB" id="A0A159Z6H2"/>
<feature type="transmembrane region" description="Helical" evidence="1">
    <location>
        <begin position="12"/>
        <end position="32"/>
    </location>
</feature>
<evidence type="ECO:0000259" key="2">
    <source>
        <dbReference type="Pfam" id="PF07331"/>
    </source>
</evidence>
<evidence type="ECO:0000256" key="1">
    <source>
        <dbReference type="SAM" id="Phobius"/>
    </source>
</evidence>
<organism evidence="3 4">
    <name type="scientific">Frigidibacter mobilis</name>
    <dbReference type="NCBI Taxonomy" id="1335048"/>
    <lineage>
        <taxon>Bacteria</taxon>
        <taxon>Pseudomonadati</taxon>
        <taxon>Pseudomonadota</taxon>
        <taxon>Alphaproteobacteria</taxon>
        <taxon>Rhodobacterales</taxon>
        <taxon>Paracoccaceae</taxon>
        <taxon>Frigidibacter</taxon>
    </lineage>
</organism>
<evidence type="ECO:0000313" key="4">
    <source>
        <dbReference type="Proteomes" id="UP000076128"/>
    </source>
</evidence>